<dbReference type="AlphaFoldDB" id="A0A5Q2M9V0"/>
<keyword evidence="3" id="KW-1185">Reference proteome</keyword>
<gene>
    <name evidence="2" type="ORF">GEV26_00010</name>
</gene>
<dbReference type="EMBL" id="CP045736">
    <property type="protein sequence ID" value="QGG39887.1"/>
    <property type="molecule type" value="Genomic_DNA"/>
</dbReference>
<reference evidence="2 3" key="1">
    <citation type="submission" date="2019-11" db="EMBL/GenBank/DDBJ databases">
        <authorList>
            <person name="Li J."/>
        </authorList>
    </citation>
    <scope>NUCLEOTIDE SEQUENCE [LARGE SCALE GENOMIC DNA]</scope>
    <source>
        <strain evidence="2 3">MF47</strain>
        <plasmid evidence="2 3">p001</plasmid>
    </source>
</reference>
<feature type="region of interest" description="Disordered" evidence="1">
    <location>
        <begin position="1"/>
        <end position="71"/>
    </location>
</feature>
<evidence type="ECO:0000313" key="3">
    <source>
        <dbReference type="Proteomes" id="UP000392064"/>
    </source>
</evidence>
<evidence type="ECO:0000313" key="2">
    <source>
        <dbReference type="EMBL" id="QGG39887.1"/>
    </source>
</evidence>
<geneLocation type="plasmid" evidence="2 3">
    <name>p001</name>
</geneLocation>
<dbReference type="KEGG" id="aef:GEV26_00010"/>
<feature type="compositionally biased region" description="Basic and acidic residues" evidence="1">
    <location>
        <begin position="44"/>
        <end position="68"/>
    </location>
</feature>
<evidence type="ECO:0000256" key="1">
    <source>
        <dbReference type="SAM" id="MobiDB-lite"/>
    </source>
</evidence>
<dbReference type="Proteomes" id="UP000392064">
    <property type="component" value="Plasmid p001"/>
</dbReference>
<dbReference type="RefSeq" id="WP_153651161.1">
    <property type="nucleotide sequence ID" value="NZ_CP045736.1"/>
</dbReference>
<evidence type="ECO:0008006" key="4">
    <source>
        <dbReference type="Google" id="ProtNLM"/>
    </source>
</evidence>
<organism evidence="2 3">
    <name type="scientific">Aeromicrobium yanjiei</name>
    <dbReference type="NCBI Taxonomy" id="2662028"/>
    <lineage>
        <taxon>Bacteria</taxon>
        <taxon>Bacillati</taxon>
        <taxon>Actinomycetota</taxon>
        <taxon>Actinomycetes</taxon>
        <taxon>Propionibacteriales</taxon>
        <taxon>Nocardioidaceae</taxon>
        <taxon>Aeromicrobium</taxon>
    </lineage>
</organism>
<protein>
    <recommendedName>
        <fullName evidence="4">Ribbon-helix-helix protein, CopG family</fullName>
    </recommendedName>
</protein>
<sequence>MTGADDRFSSIAGGGLRRRPAITAVPDPEPTTPAPAEKAVSPTTKEKAATNKAAVADRARPRSEDVGGTRRVAFRTPEDLDAKLRSRVAADRTSKVHVILDAVEHVENAGIKLEFPTPGTVKSSLFVRPRTATAATPSIQTEVVLDAASVATLDRLADKHQAPTRTAFVLGCLRQYLD</sequence>
<keyword evidence="2" id="KW-0614">Plasmid</keyword>
<accession>A0A5Q2M9V0</accession>
<name>A0A5Q2M9V0_9ACTN</name>
<proteinExistence type="predicted"/>